<keyword evidence="2" id="KW-1185">Reference proteome</keyword>
<dbReference type="Proteomes" id="UP001501576">
    <property type="component" value="Unassembled WGS sequence"/>
</dbReference>
<dbReference type="EMBL" id="BAAABZ010000099">
    <property type="protein sequence ID" value="GAA0574658.1"/>
    <property type="molecule type" value="Genomic_DNA"/>
</dbReference>
<gene>
    <name evidence="1" type="ORF">GCM10010390_92000</name>
</gene>
<comment type="caution">
    <text evidence="1">The sequence shown here is derived from an EMBL/GenBank/DDBJ whole genome shotgun (WGS) entry which is preliminary data.</text>
</comment>
<reference evidence="1 2" key="1">
    <citation type="journal article" date="2019" name="Int. J. Syst. Evol. Microbiol.">
        <title>The Global Catalogue of Microorganisms (GCM) 10K type strain sequencing project: providing services to taxonomists for standard genome sequencing and annotation.</title>
        <authorList>
            <consortium name="The Broad Institute Genomics Platform"/>
            <consortium name="The Broad Institute Genome Sequencing Center for Infectious Disease"/>
            <person name="Wu L."/>
            <person name="Ma J."/>
        </authorList>
    </citation>
    <scope>NUCLEOTIDE SEQUENCE [LARGE SCALE GENOMIC DNA]</scope>
    <source>
        <strain evidence="1 2">JCM 5052</strain>
    </source>
</reference>
<sequence>MTALATQTYTVLGLASDVDDTDLFIAAVLPGPVTDQIEPLSTSEEHFTRWAEEIDAPDPDTAAALAYERCGTTTPRPRPGETAGDYMQRVLQDSGVASYEDGHESAGCFWIAIATPGGGEIWINGLDEQENLLHYPAAAHCGWLVCSYPEPDDTSIFSVLHEGSGTDLAADTADALKAIRAELDAQAANRPT</sequence>
<organism evidence="1 2">
    <name type="scientific">Streptomyces mordarskii</name>
    <dbReference type="NCBI Taxonomy" id="1226758"/>
    <lineage>
        <taxon>Bacteria</taxon>
        <taxon>Bacillati</taxon>
        <taxon>Actinomycetota</taxon>
        <taxon>Actinomycetes</taxon>
        <taxon>Kitasatosporales</taxon>
        <taxon>Streptomycetaceae</taxon>
        <taxon>Streptomyces</taxon>
    </lineage>
</organism>
<evidence type="ECO:0000313" key="2">
    <source>
        <dbReference type="Proteomes" id="UP001501576"/>
    </source>
</evidence>
<dbReference type="RefSeq" id="WP_346161725.1">
    <property type="nucleotide sequence ID" value="NZ_BAAABZ010000099.1"/>
</dbReference>
<accession>A0ABN1EU81</accession>
<evidence type="ECO:0000313" key="1">
    <source>
        <dbReference type="EMBL" id="GAA0574658.1"/>
    </source>
</evidence>
<name>A0ABN1EU81_9ACTN</name>
<protein>
    <submittedName>
        <fullName evidence="1">Uncharacterized protein</fullName>
    </submittedName>
</protein>
<proteinExistence type="predicted"/>